<protein>
    <submittedName>
        <fullName evidence="3">Uncharacterized protein</fullName>
    </submittedName>
</protein>
<gene>
    <name evidence="3" type="ORF">CTEN210_16196</name>
</gene>
<dbReference type="Proteomes" id="UP001054902">
    <property type="component" value="Unassembled WGS sequence"/>
</dbReference>
<feature type="compositionally biased region" description="Basic residues" evidence="1">
    <location>
        <begin position="162"/>
        <end position="173"/>
    </location>
</feature>
<keyword evidence="2" id="KW-0732">Signal</keyword>
<feature type="chain" id="PRO_5042152568" evidence="2">
    <location>
        <begin position="18"/>
        <end position="188"/>
    </location>
</feature>
<comment type="caution">
    <text evidence="3">The sequence shown here is derived from an EMBL/GenBank/DDBJ whole genome shotgun (WGS) entry which is preliminary data.</text>
</comment>
<dbReference type="EMBL" id="BLLK01000069">
    <property type="protein sequence ID" value="GFH59720.1"/>
    <property type="molecule type" value="Genomic_DNA"/>
</dbReference>
<reference evidence="3 4" key="1">
    <citation type="journal article" date="2021" name="Sci. Rep.">
        <title>The genome of the diatom Chaetoceros tenuissimus carries an ancient integrated fragment of an extant virus.</title>
        <authorList>
            <person name="Hongo Y."/>
            <person name="Kimura K."/>
            <person name="Takaki Y."/>
            <person name="Yoshida Y."/>
            <person name="Baba S."/>
            <person name="Kobayashi G."/>
            <person name="Nagasaki K."/>
            <person name="Hano T."/>
            <person name="Tomaru Y."/>
        </authorList>
    </citation>
    <scope>NUCLEOTIDE SEQUENCE [LARGE SCALE GENOMIC DNA]</scope>
    <source>
        <strain evidence="3 4">NIES-3715</strain>
    </source>
</reference>
<evidence type="ECO:0000256" key="1">
    <source>
        <dbReference type="SAM" id="MobiDB-lite"/>
    </source>
</evidence>
<dbReference type="AlphaFoldDB" id="A0AAD3HDK9"/>
<accession>A0AAD3HDK9</accession>
<sequence>MKLCAALLTFGVTTSLALNPSDLWPHQEVEILANNSTIYTPENAQRFIICGADPGAATSTCTFLGKQSDFETHFEEPCKEADGRVVFANTDYDDVCLTVFRAKYDFAPWDWINTPRCLANSCSNEEALSIYKFFEAWSTAGFCIPCVTEGRNPFISSGSPKSARKQMKMRRSVRTPTSKSKKGVDGWH</sequence>
<evidence type="ECO:0000313" key="4">
    <source>
        <dbReference type="Proteomes" id="UP001054902"/>
    </source>
</evidence>
<keyword evidence="4" id="KW-1185">Reference proteome</keyword>
<evidence type="ECO:0000256" key="2">
    <source>
        <dbReference type="SAM" id="SignalP"/>
    </source>
</evidence>
<name>A0AAD3HDK9_9STRA</name>
<feature type="region of interest" description="Disordered" evidence="1">
    <location>
        <begin position="156"/>
        <end position="188"/>
    </location>
</feature>
<organism evidence="3 4">
    <name type="scientific">Chaetoceros tenuissimus</name>
    <dbReference type="NCBI Taxonomy" id="426638"/>
    <lineage>
        <taxon>Eukaryota</taxon>
        <taxon>Sar</taxon>
        <taxon>Stramenopiles</taxon>
        <taxon>Ochrophyta</taxon>
        <taxon>Bacillariophyta</taxon>
        <taxon>Coscinodiscophyceae</taxon>
        <taxon>Chaetocerotophycidae</taxon>
        <taxon>Chaetocerotales</taxon>
        <taxon>Chaetocerotaceae</taxon>
        <taxon>Chaetoceros</taxon>
    </lineage>
</organism>
<proteinExistence type="predicted"/>
<evidence type="ECO:0000313" key="3">
    <source>
        <dbReference type="EMBL" id="GFH59720.1"/>
    </source>
</evidence>
<feature type="signal peptide" evidence="2">
    <location>
        <begin position="1"/>
        <end position="17"/>
    </location>
</feature>